<evidence type="ECO:0000256" key="2">
    <source>
        <dbReference type="ARBA" id="ARBA00022670"/>
    </source>
</evidence>
<dbReference type="Gene3D" id="3.40.395.10">
    <property type="entry name" value="Adenoviral Proteinase, Chain A"/>
    <property type="match status" value="1"/>
</dbReference>
<organism evidence="5">
    <name type="scientific">Setaria italica</name>
    <name type="common">Foxtail millet</name>
    <name type="synonym">Panicum italicum</name>
    <dbReference type="NCBI Taxonomy" id="4555"/>
    <lineage>
        <taxon>Eukaryota</taxon>
        <taxon>Viridiplantae</taxon>
        <taxon>Streptophyta</taxon>
        <taxon>Embryophyta</taxon>
        <taxon>Tracheophyta</taxon>
        <taxon>Spermatophyta</taxon>
        <taxon>Magnoliopsida</taxon>
        <taxon>Liliopsida</taxon>
        <taxon>Poales</taxon>
        <taxon>Poaceae</taxon>
        <taxon>PACMAD clade</taxon>
        <taxon>Panicoideae</taxon>
        <taxon>Panicodae</taxon>
        <taxon>Paniceae</taxon>
        <taxon>Cenchrinae</taxon>
        <taxon>Setaria</taxon>
    </lineage>
</organism>
<reference evidence="5" key="1">
    <citation type="journal article" date="2012" name="Nat. Biotechnol.">
        <title>Reference genome sequence of the model plant Setaria.</title>
        <authorList>
            <person name="Bennetzen J.L."/>
            <person name="Schmutz J."/>
            <person name="Wang H."/>
            <person name="Percifield R."/>
            <person name="Hawkins J."/>
            <person name="Pontaroli A.C."/>
            <person name="Estep M."/>
            <person name="Feng L."/>
            <person name="Vaughn J.N."/>
            <person name="Grimwood J."/>
            <person name="Jenkins J."/>
            <person name="Barry K."/>
            <person name="Lindquist E."/>
            <person name="Hellsten U."/>
            <person name="Deshpande S."/>
            <person name="Wang X."/>
            <person name="Wu X."/>
            <person name="Mitros T."/>
            <person name="Triplett J."/>
            <person name="Yang X."/>
            <person name="Ye C.Y."/>
            <person name="Mauro-Herrera M."/>
            <person name="Wang L."/>
            <person name="Li P."/>
            <person name="Sharma M."/>
            <person name="Sharma R."/>
            <person name="Ronald P.C."/>
            <person name="Panaud O."/>
            <person name="Kellogg E.A."/>
            <person name="Brutnell T.P."/>
            <person name="Doust A.N."/>
            <person name="Tuskan G.A."/>
            <person name="Rokhsar D."/>
            <person name="Devos K.M."/>
        </authorList>
    </citation>
    <scope>NUCLEOTIDE SEQUENCE [LARGE SCALE GENOMIC DNA]</scope>
    <source>
        <strain evidence="5">Yugu1</strain>
    </source>
</reference>
<evidence type="ECO:0000313" key="5">
    <source>
        <dbReference type="EMBL" id="RCV07302.1"/>
    </source>
</evidence>
<dbReference type="AlphaFoldDB" id="A0A368PNR4"/>
<dbReference type="SUPFAM" id="SSF54001">
    <property type="entry name" value="Cysteine proteinases"/>
    <property type="match status" value="1"/>
</dbReference>
<proteinExistence type="inferred from homology"/>
<dbReference type="OrthoDB" id="661197at2759"/>
<dbReference type="InterPro" id="IPR038765">
    <property type="entry name" value="Papain-like_cys_pep_sf"/>
</dbReference>
<dbReference type="InterPro" id="IPR003653">
    <property type="entry name" value="Peptidase_C48_C"/>
</dbReference>
<gene>
    <name evidence="5" type="ORF">SETIT_1G232900v2</name>
</gene>
<name>A0A368PNR4_SETIT</name>
<feature type="domain" description="Ubiquitin-like protease family profile" evidence="4">
    <location>
        <begin position="1"/>
        <end position="159"/>
    </location>
</feature>
<accession>A0A368PNR4</accession>
<dbReference type="Pfam" id="PF02902">
    <property type="entry name" value="Peptidase_C48"/>
    <property type="match status" value="1"/>
</dbReference>
<dbReference type="GO" id="GO:0006508">
    <property type="term" value="P:proteolysis"/>
    <property type="evidence" value="ECO:0007669"/>
    <property type="project" value="UniProtKB-KW"/>
</dbReference>
<protein>
    <recommendedName>
        <fullName evidence="4">Ubiquitin-like protease family profile domain-containing protein</fullName>
    </recommendedName>
</protein>
<evidence type="ECO:0000256" key="1">
    <source>
        <dbReference type="ARBA" id="ARBA00005234"/>
    </source>
</evidence>
<dbReference type="GO" id="GO:0008234">
    <property type="term" value="F:cysteine-type peptidase activity"/>
    <property type="evidence" value="ECO:0007669"/>
    <property type="project" value="InterPro"/>
</dbReference>
<evidence type="ECO:0000259" key="4">
    <source>
        <dbReference type="PROSITE" id="PS50600"/>
    </source>
</evidence>
<dbReference type="EMBL" id="CM003528">
    <property type="protein sequence ID" value="RCV07302.1"/>
    <property type="molecule type" value="Genomic_DNA"/>
</dbReference>
<comment type="similarity">
    <text evidence="1">Belongs to the peptidase C48 family.</text>
</comment>
<keyword evidence="3" id="KW-0378">Hydrolase</keyword>
<evidence type="ECO:0000256" key="3">
    <source>
        <dbReference type="ARBA" id="ARBA00022801"/>
    </source>
</evidence>
<dbReference type="PROSITE" id="PS50600">
    <property type="entry name" value="ULP_PROTEASE"/>
    <property type="match status" value="1"/>
</dbReference>
<keyword evidence="2" id="KW-0645">Protease</keyword>
<sequence length="205" mass="23790">MALWSYEFNIEEVELREKDNNIVKKFALSTILTDKLKIEPDNFIQDSCNTALTKLNKSWDLSKMDLFFFPIVEEGHWVVVSVNMFLKEICWFNSLGGSHDTKCFVSAKNVVTNFSKACIQAGVLNKDISLFDWKYPTDYPHQKSLHDCGLYTILYMESWNGKKMDTTFEPHMIANYRKLAAGILLLSPRNDILTSEFVEKYCNQK</sequence>
<reference evidence="5" key="2">
    <citation type="submission" date="2015-07" db="EMBL/GenBank/DDBJ databases">
        <authorList>
            <person name="Noorani M."/>
        </authorList>
    </citation>
    <scope>NUCLEOTIDE SEQUENCE</scope>
    <source>
        <strain evidence="5">Yugu1</strain>
    </source>
</reference>